<comment type="caution">
    <text evidence="1">The sequence shown here is derived from an EMBL/GenBank/DDBJ whole genome shotgun (WGS) entry which is preliminary data.</text>
</comment>
<accession>A0A7X4WEW9</accession>
<organism evidence="1 2">
    <name type="scientific">Photobacterium halotolerans</name>
    <dbReference type="NCBI Taxonomy" id="265726"/>
    <lineage>
        <taxon>Bacteria</taxon>
        <taxon>Pseudomonadati</taxon>
        <taxon>Pseudomonadota</taxon>
        <taxon>Gammaproteobacteria</taxon>
        <taxon>Vibrionales</taxon>
        <taxon>Vibrionaceae</taxon>
        <taxon>Photobacterium</taxon>
    </lineage>
</organism>
<evidence type="ECO:0000313" key="2">
    <source>
        <dbReference type="Proteomes" id="UP000465712"/>
    </source>
</evidence>
<protein>
    <submittedName>
        <fullName evidence="1">Phage tail protein</fullName>
    </submittedName>
</protein>
<proteinExistence type="predicted"/>
<dbReference type="AlphaFoldDB" id="A0A7X4WEW9"/>
<gene>
    <name evidence="1" type="ORF">CAG72_13045</name>
</gene>
<dbReference type="RefSeq" id="WP_161445456.1">
    <property type="nucleotide sequence ID" value="NZ_WXWW01000196.1"/>
</dbReference>
<dbReference type="EMBL" id="WXWW01000196">
    <property type="protein sequence ID" value="NAW66145.1"/>
    <property type="molecule type" value="Genomic_DNA"/>
</dbReference>
<reference evidence="1 2" key="1">
    <citation type="submission" date="2017-05" db="EMBL/GenBank/DDBJ databases">
        <title>High clonality and local adaptation shapes Vibrionaceae linages within an endangered oasis.</title>
        <authorList>
            <person name="Vazquez-Rosas-Landa M."/>
        </authorList>
    </citation>
    <scope>NUCLEOTIDE SEQUENCE [LARGE SCALE GENOMIC DNA]</scope>
    <source>
        <strain evidence="1 2">P46_P4S1P180</strain>
    </source>
</reference>
<evidence type="ECO:0000313" key="1">
    <source>
        <dbReference type="EMBL" id="NAW66145.1"/>
    </source>
</evidence>
<name>A0A7X4WEW9_9GAMM</name>
<sequence length="276" mass="30981">MSDFTAIGQLVTKGQELLDAIKGGAIRTMQNTFDGLMASVNSEWAAKKAQVDNEALAALERVDTESVRGDIGFTAQNYNNDFMDTVVIDESRKYPLRMGVSSYFNQSVKAEIIGVRTQNDPTTRPEQAKELLDFMGIGRNEDHFSRSFNILKLTILDNAFTTSDRFYDIYIPYQHLKISPSATFMAYLKTEGAVTENKTGMGSSVGEWKRFIKHYSSSNPGSYVHIDLRFVNANVGDVIYLALPTLTTGHFPESKKHALLYNHLNTVYRNLDNPHV</sequence>
<dbReference type="Proteomes" id="UP000465712">
    <property type="component" value="Unassembled WGS sequence"/>
</dbReference>